<feature type="compositionally biased region" description="Polar residues" evidence="1">
    <location>
        <begin position="83"/>
        <end position="94"/>
    </location>
</feature>
<keyword evidence="3" id="KW-1185">Reference proteome</keyword>
<protein>
    <submittedName>
        <fullName evidence="2">Hypp5092 protein</fullName>
    </submittedName>
</protein>
<proteinExistence type="predicted"/>
<evidence type="ECO:0000256" key="1">
    <source>
        <dbReference type="SAM" id="MobiDB-lite"/>
    </source>
</evidence>
<reference evidence="2" key="1">
    <citation type="submission" date="2022-01" db="EMBL/GenBank/DDBJ databases">
        <authorList>
            <person name="Braso-Vives M."/>
        </authorList>
    </citation>
    <scope>NUCLEOTIDE SEQUENCE</scope>
</reference>
<sequence length="100" mass="10540">MYDSPGVKVTSKPPRQVVQVPPSGAVAALSCASQVACHRCTPSSQLPRRDVVTSTACWSLLIVLELVSGSGGNSPTWCGPPATRQTFGPPNSRMQIPYSE</sequence>
<feature type="region of interest" description="Disordered" evidence="1">
    <location>
        <begin position="71"/>
        <end position="100"/>
    </location>
</feature>
<dbReference type="EMBL" id="OV696694">
    <property type="protein sequence ID" value="CAH1273343.1"/>
    <property type="molecule type" value="Genomic_DNA"/>
</dbReference>
<organism evidence="2 3">
    <name type="scientific">Branchiostoma lanceolatum</name>
    <name type="common">Common lancelet</name>
    <name type="synonym">Amphioxus lanceolatum</name>
    <dbReference type="NCBI Taxonomy" id="7740"/>
    <lineage>
        <taxon>Eukaryota</taxon>
        <taxon>Metazoa</taxon>
        <taxon>Chordata</taxon>
        <taxon>Cephalochordata</taxon>
        <taxon>Leptocardii</taxon>
        <taxon>Amphioxiformes</taxon>
        <taxon>Branchiostomatidae</taxon>
        <taxon>Branchiostoma</taxon>
    </lineage>
</organism>
<gene>
    <name evidence="2" type="primary">Hypp5092</name>
    <name evidence="2" type="ORF">BLAG_LOCUS24709</name>
</gene>
<evidence type="ECO:0000313" key="2">
    <source>
        <dbReference type="EMBL" id="CAH1273343.1"/>
    </source>
</evidence>
<name>A0A8K0F3F3_BRALA</name>
<accession>A0A8K0F3F3</accession>
<evidence type="ECO:0000313" key="3">
    <source>
        <dbReference type="Proteomes" id="UP000838412"/>
    </source>
</evidence>
<dbReference type="Proteomes" id="UP000838412">
    <property type="component" value="Chromosome 9"/>
</dbReference>
<dbReference type="AlphaFoldDB" id="A0A8K0F3F3"/>